<evidence type="ECO:0000256" key="1">
    <source>
        <dbReference type="ARBA" id="ARBA00001947"/>
    </source>
</evidence>
<reference evidence="8 9" key="1">
    <citation type="journal article" date="2017" name="ISME J.">
        <title>Energy and carbon metabolisms in a deep terrestrial subsurface fluid microbial community.</title>
        <authorList>
            <person name="Momper L."/>
            <person name="Jungbluth S.P."/>
            <person name="Lee M.D."/>
            <person name="Amend J.P."/>
        </authorList>
    </citation>
    <scope>NUCLEOTIDE SEQUENCE [LARGE SCALE GENOMIC DNA]</scope>
    <source>
        <strain evidence="8">SURF_17</strain>
    </source>
</reference>
<keyword evidence="3" id="KW-0479">Metal-binding</keyword>
<evidence type="ECO:0000256" key="3">
    <source>
        <dbReference type="ARBA" id="ARBA00022723"/>
    </source>
</evidence>
<dbReference type="InterPro" id="IPR013149">
    <property type="entry name" value="ADH-like_C"/>
</dbReference>
<evidence type="ECO:0000256" key="2">
    <source>
        <dbReference type="ARBA" id="ARBA00008072"/>
    </source>
</evidence>
<dbReference type="Gene3D" id="3.90.180.10">
    <property type="entry name" value="Medium-chain alcohol dehydrogenases, catalytic domain"/>
    <property type="match status" value="1"/>
</dbReference>
<feature type="domain" description="Alcohol dehydrogenase-like C-terminal" evidence="6">
    <location>
        <begin position="166"/>
        <end position="269"/>
    </location>
</feature>
<feature type="domain" description="Alcohol dehydrogenase-like N-terminal" evidence="7">
    <location>
        <begin position="22"/>
        <end position="127"/>
    </location>
</feature>
<evidence type="ECO:0000259" key="7">
    <source>
        <dbReference type="Pfam" id="PF08240"/>
    </source>
</evidence>
<evidence type="ECO:0000313" key="9">
    <source>
        <dbReference type="Proteomes" id="UP000285961"/>
    </source>
</evidence>
<evidence type="ECO:0000256" key="5">
    <source>
        <dbReference type="ARBA" id="ARBA00023002"/>
    </source>
</evidence>
<dbReference type="Pfam" id="PF00107">
    <property type="entry name" value="ADH_zinc_N"/>
    <property type="match status" value="1"/>
</dbReference>
<dbReference type="SUPFAM" id="SSF51735">
    <property type="entry name" value="NAD(P)-binding Rossmann-fold domains"/>
    <property type="match status" value="1"/>
</dbReference>
<dbReference type="SUPFAM" id="SSF50129">
    <property type="entry name" value="GroES-like"/>
    <property type="match status" value="1"/>
</dbReference>
<comment type="similarity">
    <text evidence="2">Belongs to the zinc-containing alcohol dehydrogenase family.</text>
</comment>
<dbReference type="Proteomes" id="UP000285961">
    <property type="component" value="Unassembled WGS sequence"/>
</dbReference>
<keyword evidence="4" id="KW-0862">Zinc</keyword>
<dbReference type="EMBL" id="QZKI01000040">
    <property type="protein sequence ID" value="RJP72743.1"/>
    <property type="molecule type" value="Genomic_DNA"/>
</dbReference>
<dbReference type="CDD" id="cd08242">
    <property type="entry name" value="MDR_like"/>
    <property type="match status" value="1"/>
</dbReference>
<protein>
    <submittedName>
        <fullName evidence="8">Alcohol dehydrogenase</fullName>
    </submittedName>
</protein>
<name>A0A419F2T3_9BACT</name>
<dbReference type="InterPro" id="IPR011032">
    <property type="entry name" value="GroES-like_sf"/>
</dbReference>
<dbReference type="GO" id="GO:0016491">
    <property type="term" value="F:oxidoreductase activity"/>
    <property type="evidence" value="ECO:0007669"/>
    <property type="project" value="UniProtKB-KW"/>
</dbReference>
<evidence type="ECO:0000313" key="8">
    <source>
        <dbReference type="EMBL" id="RJP72743.1"/>
    </source>
</evidence>
<dbReference type="AlphaFoldDB" id="A0A419F2T3"/>
<dbReference type="InterPro" id="IPR036291">
    <property type="entry name" value="NAD(P)-bd_dom_sf"/>
</dbReference>
<dbReference type="GO" id="GO:0046872">
    <property type="term" value="F:metal ion binding"/>
    <property type="evidence" value="ECO:0007669"/>
    <property type="project" value="UniProtKB-KW"/>
</dbReference>
<organism evidence="8 9">
    <name type="scientific">Candidatus Abyssobacteria bacterium SURF_17</name>
    <dbReference type="NCBI Taxonomy" id="2093361"/>
    <lineage>
        <taxon>Bacteria</taxon>
        <taxon>Pseudomonadati</taxon>
        <taxon>Candidatus Hydrogenedentota</taxon>
        <taxon>Candidatus Abyssobacteria</taxon>
    </lineage>
</organism>
<evidence type="ECO:0000259" key="6">
    <source>
        <dbReference type="Pfam" id="PF00107"/>
    </source>
</evidence>
<dbReference type="PANTHER" id="PTHR43350">
    <property type="entry name" value="NAD-DEPENDENT ALCOHOL DEHYDROGENASE"/>
    <property type="match status" value="1"/>
</dbReference>
<dbReference type="Gene3D" id="3.40.50.720">
    <property type="entry name" value="NAD(P)-binding Rossmann-like Domain"/>
    <property type="match status" value="1"/>
</dbReference>
<dbReference type="InterPro" id="IPR013154">
    <property type="entry name" value="ADH-like_N"/>
</dbReference>
<keyword evidence="5" id="KW-0560">Oxidoreductase</keyword>
<accession>A0A419F2T3</accession>
<dbReference type="PANTHER" id="PTHR43350:SF2">
    <property type="entry name" value="GROES-LIKE ZINC-BINDING ALCOHOL DEHYDROGENASE FAMILY PROTEIN"/>
    <property type="match status" value="1"/>
</dbReference>
<proteinExistence type="inferred from homology"/>
<dbReference type="Pfam" id="PF08240">
    <property type="entry name" value="ADH_N"/>
    <property type="match status" value="1"/>
</dbReference>
<comment type="caution">
    <text evidence="8">The sequence shown here is derived from an EMBL/GenBank/DDBJ whole genome shotgun (WGS) entry which is preliminary data.</text>
</comment>
<gene>
    <name evidence="8" type="ORF">C4532_05550</name>
</gene>
<comment type="cofactor">
    <cofactor evidence="1">
        <name>Zn(2+)</name>
        <dbReference type="ChEBI" id="CHEBI:29105"/>
    </cofactor>
</comment>
<sequence>MRALVFDGSLRLVSDYPEPRRKPGESLIRPKAAGICNTDLEIIDGYMGYSGVLGHEFVGVVVESDQASLKNKRVVGEINLSCGRCDLCNAGMRTHCSSRTVLGIMGHPGVMADLCTLPDSNLHEVPENLSDEAAVFCEPLAAAFEILVQVPVEPGHRVIVLGDGKLGLLVAQVMKSTGADVLLAGHSREKLSLARDWSILTVLTDSLRTEAADVVVDCTGSTKGFEMALELVRPRGVIVVKTTTADKFSINLAPLVINEITVVGSRCGPFEPALKALADGSVRVAEMITKVFPMEQALEAFDVASRPETLKVIIRM</sequence>
<evidence type="ECO:0000256" key="4">
    <source>
        <dbReference type="ARBA" id="ARBA00022833"/>
    </source>
</evidence>